<comment type="caution">
    <text evidence="1">The sequence shown here is derived from an EMBL/GenBank/DDBJ whole genome shotgun (WGS) entry which is preliminary data.</text>
</comment>
<evidence type="ECO:0000313" key="2">
    <source>
        <dbReference type="Proteomes" id="UP001447516"/>
    </source>
</evidence>
<dbReference type="EMBL" id="JBDJAW010000020">
    <property type="protein sequence ID" value="MEN3538099.1"/>
    <property type="molecule type" value="Genomic_DNA"/>
</dbReference>
<sequence>MGKLVRDKIPDIIRRDGREPVVTVLDEAGFREALLAKLFEESTELSEAPPAQVPEEIADVLEVLHTLARVHGQDWRDIERLADAKRAERGGFDDRLYLG</sequence>
<dbReference type="CDD" id="cd11532">
    <property type="entry name" value="NTP-PPase_COG4997"/>
    <property type="match status" value="1"/>
</dbReference>
<gene>
    <name evidence="1" type="ORF">AAH991_23490</name>
</gene>
<dbReference type="SUPFAM" id="SSF101386">
    <property type="entry name" value="all-alpha NTP pyrophosphatases"/>
    <property type="match status" value="1"/>
</dbReference>
<keyword evidence="2" id="KW-1185">Reference proteome</keyword>
<proteinExistence type="predicted"/>
<accession>A0ABV0AS41</accession>
<dbReference type="RefSeq" id="WP_346228050.1">
    <property type="nucleotide sequence ID" value="NZ_JBDJAW010000020.1"/>
</dbReference>
<reference evidence="1 2" key="1">
    <citation type="submission" date="2024-05" db="EMBL/GenBank/DDBJ databases">
        <title>Microbispora sp.ZYX-F-249.</title>
        <authorList>
            <person name="Xie H."/>
        </authorList>
    </citation>
    <scope>NUCLEOTIDE SEQUENCE [LARGE SCALE GENOMIC DNA]</scope>
    <source>
        <strain evidence="1 2">ZYX-F-249</strain>
    </source>
</reference>
<organism evidence="1 2">
    <name type="scientific">Microbispora maris</name>
    <dbReference type="NCBI Taxonomy" id="3144104"/>
    <lineage>
        <taxon>Bacteria</taxon>
        <taxon>Bacillati</taxon>
        <taxon>Actinomycetota</taxon>
        <taxon>Actinomycetes</taxon>
        <taxon>Streptosporangiales</taxon>
        <taxon>Streptosporangiaceae</taxon>
        <taxon>Microbispora</taxon>
    </lineage>
</organism>
<dbReference type="InterPro" id="IPR038735">
    <property type="entry name" value="MSMEG_1276-like_NTP-PPase_dom"/>
</dbReference>
<name>A0ABV0AS41_9ACTN</name>
<dbReference type="Proteomes" id="UP001447516">
    <property type="component" value="Unassembled WGS sequence"/>
</dbReference>
<evidence type="ECO:0000313" key="1">
    <source>
        <dbReference type="EMBL" id="MEN3538099.1"/>
    </source>
</evidence>
<protein>
    <submittedName>
        <fullName evidence="1">Nucleoside triphosphate pyrophosphohydrolase</fullName>
    </submittedName>
</protein>